<evidence type="ECO:0000256" key="2">
    <source>
        <dbReference type="ARBA" id="ARBA00007353"/>
    </source>
</evidence>
<reference evidence="11 12" key="1">
    <citation type="journal article" date="2015" name="Nature">
        <title>rRNA introns, odd ribosomes, and small enigmatic genomes across a large radiation of phyla.</title>
        <authorList>
            <person name="Brown C.T."/>
            <person name="Hug L.A."/>
            <person name="Thomas B.C."/>
            <person name="Sharon I."/>
            <person name="Castelle C.J."/>
            <person name="Singh A."/>
            <person name="Wilkins M.J."/>
            <person name="Williams K.H."/>
            <person name="Banfield J.F."/>
        </authorList>
    </citation>
    <scope>NUCLEOTIDE SEQUENCE [LARGE SCALE GENOMIC DNA]</scope>
</reference>
<protein>
    <recommendedName>
        <fullName evidence="10">Purine nucleoside phosphorylase</fullName>
    </recommendedName>
</protein>
<evidence type="ECO:0000256" key="6">
    <source>
        <dbReference type="ARBA" id="ARBA00022833"/>
    </source>
</evidence>
<dbReference type="PANTHER" id="PTHR30616:SF2">
    <property type="entry name" value="PURINE NUCLEOSIDE PHOSPHORYLASE LACC1"/>
    <property type="match status" value="1"/>
</dbReference>
<keyword evidence="3" id="KW-0808">Transferase</keyword>
<evidence type="ECO:0000256" key="10">
    <source>
        <dbReference type="RuleBase" id="RU361274"/>
    </source>
</evidence>
<dbReference type="GO" id="GO:0017061">
    <property type="term" value="F:S-methyl-5-thioadenosine phosphorylase activity"/>
    <property type="evidence" value="ECO:0007669"/>
    <property type="project" value="UniProtKB-EC"/>
</dbReference>
<dbReference type="PATRIC" id="fig|1618434.3.peg.392"/>
<keyword evidence="4" id="KW-0479">Metal-binding</keyword>
<evidence type="ECO:0000256" key="8">
    <source>
        <dbReference type="ARBA" id="ARBA00048968"/>
    </source>
</evidence>
<comment type="catalytic activity">
    <reaction evidence="9">
        <text>S-methyl-5'-thioadenosine + phosphate = 5-(methylsulfanyl)-alpha-D-ribose 1-phosphate + adenine</text>
        <dbReference type="Rhea" id="RHEA:11852"/>
        <dbReference type="ChEBI" id="CHEBI:16708"/>
        <dbReference type="ChEBI" id="CHEBI:17509"/>
        <dbReference type="ChEBI" id="CHEBI:43474"/>
        <dbReference type="ChEBI" id="CHEBI:58533"/>
        <dbReference type="EC" id="2.4.2.28"/>
    </reaction>
    <physiologicalReaction direction="left-to-right" evidence="9">
        <dbReference type="Rhea" id="RHEA:11853"/>
    </physiologicalReaction>
</comment>
<sequence>MSIKHSDGIISFSIFDKFPELICFFSTRKLGNLNVGKLPLSNAKKMLNFFNIDLIDFAAMNQIHGNIISQVDKSNKGKLFLKTDGLITQDKNLFLGVKTADCVPLFFYDSKQKIVGIVHAGWKGTLINIVQKMIENFVKNGSDVKNIFVVIGPHIGSCCYDISKERADKFTDKFQFPKSIKERKGKYYLDLGYVNLQILLNAGVNPEHIELSYECTSCKNDIYFSYRKDTVETYGEMMGIIGIRN</sequence>
<evidence type="ECO:0000256" key="9">
    <source>
        <dbReference type="ARBA" id="ARBA00049893"/>
    </source>
</evidence>
<dbReference type="Gene3D" id="3.60.140.10">
    <property type="entry name" value="CNF1/YfiH-like putative cysteine hydrolases"/>
    <property type="match status" value="1"/>
</dbReference>
<name>A0A0G0DVM3_9BACT</name>
<proteinExistence type="inferred from homology"/>
<dbReference type="PANTHER" id="PTHR30616">
    <property type="entry name" value="UNCHARACTERIZED PROTEIN YFIH"/>
    <property type="match status" value="1"/>
</dbReference>
<comment type="catalytic activity">
    <reaction evidence="8">
        <text>adenosine + phosphate = alpha-D-ribose 1-phosphate + adenine</text>
        <dbReference type="Rhea" id="RHEA:27642"/>
        <dbReference type="ChEBI" id="CHEBI:16335"/>
        <dbReference type="ChEBI" id="CHEBI:16708"/>
        <dbReference type="ChEBI" id="CHEBI:43474"/>
        <dbReference type="ChEBI" id="CHEBI:57720"/>
        <dbReference type="EC" id="2.4.2.1"/>
    </reaction>
    <physiologicalReaction direction="left-to-right" evidence="8">
        <dbReference type="Rhea" id="RHEA:27643"/>
    </physiologicalReaction>
</comment>
<dbReference type="AlphaFoldDB" id="A0A0G0DVM3"/>
<gene>
    <name evidence="11" type="ORF">UR52_C0010G0010</name>
</gene>
<evidence type="ECO:0000256" key="4">
    <source>
        <dbReference type="ARBA" id="ARBA00022723"/>
    </source>
</evidence>
<dbReference type="Proteomes" id="UP000034176">
    <property type="component" value="Unassembled WGS sequence"/>
</dbReference>
<keyword evidence="6" id="KW-0862">Zinc</keyword>
<comment type="caution">
    <text evidence="11">The sequence shown here is derived from an EMBL/GenBank/DDBJ whole genome shotgun (WGS) entry which is preliminary data.</text>
</comment>
<evidence type="ECO:0000256" key="1">
    <source>
        <dbReference type="ARBA" id="ARBA00000553"/>
    </source>
</evidence>
<evidence type="ECO:0000256" key="3">
    <source>
        <dbReference type="ARBA" id="ARBA00022679"/>
    </source>
</evidence>
<dbReference type="EMBL" id="LBPN01000010">
    <property type="protein sequence ID" value="KKP59197.1"/>
    <property type="molecule type" value="Genomic_DNA"/>
</dbReference>
<dbReference type="CDD" id="cd16833">
    <property type="entry name" value="YfiH"/>
    <property type="match status" value="1"/>
</dbReference>
<keyword evidence="5" id="KW-0378">Hydrolase</keyword>
<comment type="catalytic activity">
    <reaction evidence="7">
        <text>adenosine + H2O + H(+) = inosine + NH4(+)</text>
        <dbReference type="Rhea" id="RHEA:24408"/>
        <dbReference type="ChEBI" id="CHEBI:15377"/>
        <dbReference type="ChEBI" id="CHEBI:15378"/>
        <dbReference type="ChEBI" id="CHEBI:16335"/>
        <dbReference type="ChEBI" id="CHEBI:17596"/>
        <dbReference type="ChEBI" id="CHEBI:28938"/>
        <dbReference type="EC" id="3.5.4.4"/>
    </reaction>
    <physiologicalReaction direction="left-to-right" evidence="7">
        <dbReference type="Rhea" id="RHEA:24409"/>
    </physiologicalReaction>
</comment>
<comment type="similarity">
    <text evidence="2 10">Belongs to the purine nucleoside phosphorylase YfiH/LACC1 family.</text>
</comment>
<evidence type="ECO:0000313" key="12">
    <source>
        <dbReference type="Proteomes" id="UP000034176"/>
    </source>
</evidence>
<dbReference type="GO" id="GO:0005507">
    <property type="term" value="F:copper ion binding"/>
    <property type="evidence" value="ECO:0007669"/>
    <property type="project" value="TreeGrafter"/>
</dbReference>
<evidence type="ECO:0000256" key="5">
    <source>
        <dbReference type="ARBA" id="ARBA00022801"/>
    </source>
</evidence>
<accession>A0A0G0DVM3</accession>
<evidence type="ECO:0000256" key="7">
    <source>
        <dbReference type="ARBA" id="ARBA00047989"/>
    </source>
</evidence>
<dbReference type="NCBIfam" id="TIGR00726">
    <property type="entry name" value="peptidoglycan editing factor PgeF"/>
    <property type="match status" value="1"/>
</dbReference>
<evidence type="ECO:0000313" key="11">
    <source>
        <dbReference type="EMBL" id="KKP59197.1"/>
    </source>
</evidence>
<dbReference type="InterPro" id="IPR011324">
    <property type="entry name" value="Cytotoxic_necrot_fac-like_cat"/>
</dbReference>
<dbReference type="InterPro" id="IPR038371">
    <property type="entry name" value="Cu_polyphenol_OxRdtase_sf"/>
</dbReference>
<dbReference type="GO" id="GO:0016787">
    <property type="term" value="F:hydrolase activity"/>
    <property type="evidence" value="ECO:0007669"/>
    <property type="project" value="UniProtKB-KW"/>
</dbReference>
<dbReference type="SUPFAM" id="SSF64438">
    <property type="entry name" value="CNF1/YfiH-like putative cysteine hydrolases"/>
    <property type="match status" value="1"/>
</dbReference>
<dbReference type="InterPro" id="IPR003730">
    <property type="entry name" value="Cu_polyphenol_OxRdtase"/>
</dbReference>
<dbReference type="Pfam" id="PF02578">
    <property type="entry name" value="Cu-oxidase_4"/>
    <property type="match status" value="1"/>
</dbReference>
<comment type="catalytic activity">
    <reaction evidence="1">
        <text>inosine + phosphate = alpha-D-ribose 1-phosphate + hypoxanthine</text>
        <dbReference type="Rhea" id="RHEA:27646"/>
        <dbReference type="ChEBI" id="CHEBI:17368"/>
        <dbReference type="ChEBI" id="CHEBI:17596"/>
        <dbReference type="ChEBI" id="CHEBI:43474"/>
        <dbReference type="ChEBI" id="CHEBI:57720"/>
        <dbReference type="EC" id="2.4.2.1"/>
    </reaction>
    <physiologicalReaction direction="left-to-right" evidence="1">
        <dbReference type="Rhea" id="RHEA:27647"/>
    </physiologicalReaction>
</comment>
<dbReference type="STRING" id="1618434.UR52_C0010G0010"/>
<organism evidence="11 12">
    <name type="scientific">Candidatus Gottesmanbacteria bacterium GW2011_GWA1_34_13</name>
    <dbReference type="NCBI Taxonomy" id="1618434"/>
    <lineage>
        <taxon>Bacteria</taxon>
        <taxon>Candidatus Gottesmaniibacteriota</taxon>
    </lineage>
</organism>